<dbReference type="InterPro" id="IPR041413">
    <property type="entry name" value="MLTR_LBD"/>
</dbReference>
<keyword evidence="3" id="KW-1185">Reference proteome</keyword>
<feature type="domain" description="MmyB-like transcription regulator ligand binding" evidence="1">
    <location>
        <begin position="2"/>
        <end position="39"/>
    </location>
</feature>
<gene>
    <name evidence="2" type="ORF">GCM10009802_13550</name>
</gene>
<proteinExistence type="predicted"/>
<evidence type="ECO:0000313" key="2">
    <source>
        <dbReference type="EMBL" id="GAA2114268.1"/>
    </source>
</evidence>
<dbReference type="Pfam" id="PF17765">
    <property type="entry name" value="MLTR_LBD"/>
    <property type="match status" value="1"/>
</dbReference>
<comment type="caution">
    <text evidence="2">The sequence shown here is derived from an EMBL/GenBank/DDBJ whole genome shotgun (WGS) entry which is preliminary data.</text>
</comment>
<dbReference type="Proteomes" id="UP001500443">
    <property type="component" value="Unassembled WGS sequence"/>
</dbReference>
<accession>A0ABN2XM20</accession>
<evidence type="ECO:0000313" key="3">
    <source>
        <dbReference type="Proteomes" id="UP001500443"/>
    </source>
</evidence>
<evidence type="ECO:0000259" key="1">
    <source>
        <dbReference type="Pfam" id="PF17765"/>
    </source>
</evidence>
<organism evidence="2 3">
    <name type="scientific">Streptomyces synnematoformans</name>
    <dbReference type="NCBI Taxonomy" id="415721"/>
    <lineage>
        <taxon>Bacteria</taxon>
        <taxon>Bacillati</taxon>
        <taxon>Actinomycetota</taxon>
        <taxon>Actinomycetes</taxon>
        <taxon>Kitasatosporales</taxon>
        <taxon>Streptomycetaceae</taxon>
        <taxon>Streptomyces</taxon>
    </lineage>
</organism>
<protein>
    <recommendedName>
        <fullName evidence="1">MmyB-like transcription regulator ligand binding domain-containing protein</fullName>
    </recommendedName>
</protein>
<reference evidence="2 3" key="1">
    <citation type="journal article" date="2019" name="Int. J. Syst. Evol. Microbiol.">
        <title>The Global Catalogue of Microorganisms (GCM) 10K type strain sequencing project: providing services to taxonomists for standard genome sequencing and annotation.</title>
        <authorList>
            <consortium name="The Broad Institute Genomics Platform"/>
            <consortium name="The Broad Institute Genome Sequencing Center for Infectious Disease"/>
            <person name="Wu L."/>
            <person name="Ma J."/>
        </authorList>
    </citation>
    <scope>NUCLEOTIDE SEQUENCE [LARGE SCALE GENOMIC DNA]</scope>
    <source>
        <strain evidence="2 3">JCM 15481</strain>
    </source>
</reference>
<name>A0ABN2XM20_9ACTN</name>
<dbReference type="EMBL" id="BAAAPF010000022">
    <property type="protein sequence ID" value="GAA2114268.1"/>
    <property type="molecule type" value="Genomic_DNA"/>
</dbReference>
<sequence>MGPLTLTVQTFDVRAAPGQELVVYHAEPGSPSAEALALLGSLAAAPGRVSG</sequence>